<dbReference type="SUPFAM" id="SSF55961">
    <property type="entry name" value="Bet v1-like"/>
    <property type="match status" value="1"/>
</dbReference>
<comment type="caution">
    <text evidence="1">The sequence shown here is derived from an EMBL/GenBank/DDBJ whole genome shotgun (WGS) entry which is preliminary data.</text>
</comment>
<dbReference type="AlphaFoldDB" id="A0A7W8E9X3"/>
<dbReference type="EMBL" id="JACHIO010000013">
    <property type="protein sequence ID" value="MBB5064953.1"/>
    <property type="molecule type" value="Genomic_DNA"/>
</dbReference>
<dbReference type="InterPro" id="IPR023393">
    <property type="entry name" value="START-like_dom_sf"/>
</dbReference>
<name>A0A7W8E9X3_9BACT</name>
<evidence type="ECO:0000313" key="2">
    <source>
        <dbReference type="Proteomes" id="UP000584867"/>
    </source>
</evidence>
<proteinExistence type="predicted"/>
<organism evidence="1 2">
    <name type="scientific">Granulicella mallensis</name>
    <dbReference type="NCBI Taxonomy" id="940614"/>
    <lineage>
        <taxon>Bacteria</taxon>
        <taxon>Pseudomonadati</taxon>
        <taxon>Acidobacteriota</taxon>
        <taxon>Terriglobia</taxon>
        <taxon>Terriglobales</taxon>
        <taxon>Acidobacteriaceae</taxon>
        <taxon>Granulicella</taxon>
    </lineage>
</organism>
<gene>
    <name evidence="1" type="ORF">HDF15_003315</name>
</gene>
<dbReference type="RefSeq" id="WP_184257270.1">
    <property type="nucleotide sequence ID" value="NZ_JACHIO010000013.1"/>
</dbReference>
<dbReference type="Proteomes" id="UP000584867">
    <property type="component" value="Unassembled WGS sequence"/>
</dbReference>
<reference evidence="1 2" key="1">
    <citation type="submission" date="2020-08" db="EMBL/GenBank/DDBJ databases">
        <title>Genomic Encyclopedia of Type Strains, Phase IV (KMG-V): Genome sequencing to study the core and pangenomes of soil and plant-associated prokaryotes.</title>
        <authorList>
            <person name="Whitman W."/>
        </authorList>
    </citation>
    <scope>NUCLEOTIDE SEQUENCE [LARGE SCALE GENOMIC DNA]</scope>
    <source>
        <strain evidence="1 2">X5P3</strain>
    </source>
</reference>
<sequence length="169" mass="19259">MNEALTFNADGAKRNPDIHWPHGFHPEQAELFAHNEIVIHATCETVFTNLIDAEKWPSWYSNSKDIKLLNSPDGKLGQDTHFTWETFGVPISSRVHEFVPDSRLGWFGDGPGMSAYHTFLLLKTEHGCHVVTEEVVKGPGAIDFRKNQPSEMHDKHQLWLTSLKERAEK</sequence>
<dbReference type="Gene3D" id="3.30.530.20">
    <property type="match status" value="1"/>
</dbReference>
<protein>
    <submittedName>
        <fullName evidence="1">Uncharacterized protein YndB with AHSA1/START domain</fullName>
    </submittedName>
</protein>
<accession>A0A7W8E9X3</accession>
<evidence type="ECO:0000313" key="1">
    <source>
        <dbReference type="EMBL" id="MBB5064953.1"/>
    </source>
</evidence>